<comment type="pathway">
    <text evidence="2">Amine and polyamine degradation; putrescine degradation; N-acetylputrescine from putrescine: step 1/1.</text>
</comment>
<proteinExistence type="inferred from homology"/>
<dbReference type="Proteomes" id="UP000694557">
    <property type="component" value="Unassembled WGS sequence"/>
</dbReference>
<evidence type="ECO:0000256" key="6">
    <source>
        <dbReference type="ARBA" id="ARBA00017209"/>
    </source>
</evidence>
<dbReference type="GO" id="GO:0032918">
    <property type="term" value="P:spermidine acetylation"/>
    <property type="evidence" value="ECO:0007669"/>
    <property type="project" value="TreeGrafter"/>
</dbReference>
<reference evidence="17" key="1">
    <citation type="submission" date="2025-08" db="UniProtKB">
        <authorList>
            <consortium name="Ensembl"/>
        </authorList>
    </citation>
    <scope>IDENTIFICATION</scope>
</reference>
<dbReference type="InterPro" id="IPR000182">
    <property type="entry name" value="GNAT_dom"/>
</dbReference>
<name>A0A8C7CKY6_ONCKI</name>
<dbReference type="InterPro" id="IPR051016">
    <property type="entry name" value="Diverse_Substrate_AcTransf"/>
</dbReference>
<sequence>MRVDLCEQIFKHTKSILSPSLSRLTTDRSEVCAAQRPNTAQILRGSAKESRDKDRTKSQPVSVCVLNIQSSMSAVCISSAPASNRKRHVQELAKYEEMEGQVKLTEENLLEDGFGDNPLYHCVMAEIPSEPQSNNAPVVIGFAMYYFTYDPWIGKLLYLEDFFVMEEYRGFGIGSEILKLLSHTAVKTRCSSMHFIVAEGNQASIEFYKRRGAADLSLEEGWRLFKIDKSSLLKMSSGPEE</sequence>
<reference evidence="17" key="2">
    <citation type="submission" date="2025-09" db="UniProtKB">
        <authorList>
            <consortium name="Ensembl"/>
        </authorList>
    </citation>
    <scope>IDENTIFICATION</scope>
</reference>
<evidence type="ECO:0000256" key="9">
    <source>
        <dbReference type="ARBA" id="ARBA00023315"/>
    </source>
</evidence>
<protein>
    <recommendedName>
        <fullName evidence="6">Diamine acetyltransferase 1</fullName>
        <ecNumber evidence="5">2.3.1.57</ecNumber>
    </recommendedName>
    <alternativeName>
        <fullName evidence="11">Polyamine N-acetyltransferase 1</fullName>
    </alternativeName>
    <alternativeName>
        <fullName evidence="10">Putrescine acetyltransferase</fullName>
    </alternativeName>
    <alternativeName>
        <fullName evidence="12">Spermidine/spermine N(1)-acetyltransferase 1</fullName>
    </alternativeName>
</protein>
<evidence type="ECO:0000313" key="18">
    <source>
        <dbReference type="Proteomes" id="UP000694557"/>
    </source>
</evidence>
<evidence type="ECO:0000256" key="5">
    <source>
        <dbReference type="ARBA" id="ARBA00013209"/>
    </source>
</evidence>
<dbReference type="GO" id="GO:0005737">
    <property type="term" value="C:cytoplasm"/>
    <property type="evidence" value="ECO:0007669"/>
    <property type="project" value="UniProtKB-SubCell"/>
</dbReference>
<dbReference type="GO" id="GO:0009447">
    <property type="term" value="P:putrescine catabolic process"/>
    <property type="evidence" value="ECO:0007669"/>
    <property type="project" value="UniProtKB-UniPathway"/>
</dbReference>
<dbReference type="Pfam" id="PF00583">
    <property type="entry name" value="Acetyltransf_1"/>
    <property type="match status" value="1"/>
</dbReference>
<dbReference type="SUPFAM" id="SSF55729">
    <property type="entry name" value="Acyl-CoA N-acyltransferases (Nat)"/>
    <property type="match status" value="1"/>
</dbReference>
<dbReference type="UniPathway" id="UPA00188">
    <property type="reaction ID" value="UER00363"/>
</dbReference>
<evidence type="ECO:0000256" key="14">
    <source>
        <dbReference type="ARBA" id="ARBA00049279"/>
    </source>
</evidence>
<evidence type="ECO:0000256" key="4">
    <source>
        <dbReference type="ARBA" id="ARBA00011738"/>
    </source>
</evidence>
<dbReference type="CDD" id="cd04301">
    <property type="entry name" value="NAT_SF"/>
    <property type="match status" value="1"/>
</dbReference>
<accession>A0A8C7CKY6</accession>
<organism evidence="17 18">
    <name type="scientific">Oncorhynchus kisutch</name>
    <name type="common">Coho salmon</name>
    <name type="synonym">Salmo kisutch</name>
    <dbReference type="NCBI Taxonomy" id="8019"/>
    <lineage>
        <taxon>Eukaryota</taxon>
        <taxon>Metazoa</taxon>
        <taxon>Chordata</taxon>
        <taxon>Craniata</taxon>
        <taxon>Vertebrata</taxon>
        <taxon>Euteleostomi</taxon>
        <taxon>Actinopterygii</taxon>
        <taxon>Neopterygii</taxon>
        <taxon>Teleostei</taxon>
        <taxon>Protacanthopterygii</taxon>
        <taxon>Salmoniformes</taxon>
        <taxon>Salmonidae</taxon>
        <taxon>Salmoninae</taxon>
        <taxon>Oncorhynchus</taxon>
    </lineage>
</organism>
<dbReference type="PANTHER" id="PTHR10545:SF36">
    <property type="entry name" value="DIAMINE ACETYLTRANSFERASE 1"/>
    <property type="match status" value="1"/>
</dbReference>
<gene>
    <name evidence="17" type="primary">SAT1</name>
</gene>
<dbReference type="PROSITE" id="PS51186">
    <property type="entry name" value="GNAT"/>
    <property type="match status" value="1"/>
</dbReference>
<evidence type="ECO:0000256" key="3">
    <source>
        <dbReference type="ARBA" id="ARBA00008694"/>
    </source>
</evidence>
<evidence type="ECO:0000256" key="7">
    <source>
        <dbReference type="ARBA" id="ARBA00022490"/>
    </source>
</evidence>
<comment type="similarity">
    <text evidence="3">Belongs to the acetyltransferase family.</text>
</comment>
<comment type="subcellular location">
    <subcellularLocation>
        <location evidence="1">Cytoplasm</location>
    </subcellularLocation>
</comment>
<dbReference type="FunFam" id="3.40.630.30:FF:000011">
    <property type="entry name" value="Diamine acetyltransferase 1"/>
    <property type="match status" value="1"/>
</dbReference>
<dbReference type="InterPro" id="IPR016181">
    <property type="entry name" value="Acyl_CoA_acyltransferase"/>
</dbReference>
<evidence type="ECO:0000256" key="1">
    <source>
        <dbReference type="ARBA" id="ARBA00004496"/>
    </source>
</evidence>
<dbReference type="Ensembl" id="ENSOKIT00005006172.1">
    <property type="protein sequence ID" value="ENSOKIP00005005790.1"/>
    <property type="gene ID" value="ENSOKIG00005002682.1"/>
</dbReference>
<dbReference type="PANTHER" id="PTHR10545">
    <property type="entry name" value="DIAMINE N-ACETYLTRANSFERASE"/>
    <property type="match status" value="1"/>
</dbReference>
<evidence type="ECO:0000256" key="11">
    <source>
        <dbReference type="ARBA" id="ARBA00031435"/>
    </source>
</evidence>
<dbReference type="EC" id="2.3.1.57" evidence="5"/>
<evidence type="ECO:0000256" key="2">
    <source>
        <dbReference type="ARBA" id="ARBA00004995"/>
    </source>
</evidence>
<evidence type="ECO:0000256" key="12">
    <source>
        <dbReference type="ARBA" id="ARBA00031532"/>
    </source>
</evidence>
<comment type="catalytic activity">
    <reaction evidence="13">
        <text>spermine + acetyl-CoA = N(1)-acetylspermine + CoA + H(+)</text>
        <dbReference type="Rhea" id="RHEA:33099"/>
        <dbReference type="ChEBI" id="CHEBI:15378"/>
        <dbReference type="ChEBI" id="CHEBI:45725"/>
        <dbReference type="ChEBI" id="CHEBI:57287"/>
        <dbReference type="ChEBI" id="CHEBI:57288"/>
        <dbReference type="ChEBI" id="CHEBI:58101"/>
        <dbReference type="EC" id="2.3.1.57"/>
    </reaction>
    <physiologicalReaction direction="left-to-right" evidence="13">
        <dbReference type="Rhea" id="RHEA:33100"/>
    </physiologicalReaction>
</comment>
<keyword evidence="7" id="KW-0963">Cytoplasm</keyword>
<evidence type="ECO:0000259" key="16">
    <source>
        <dbReference type="PROSITE" id="PS51186"/>
    </source>
</evidence>
<dbReference type="GO" id="GO:0004145">
    <property type="term" value="F:diamine N-acetyltransferase activity"/>
    <property type="evidence" value="ECO:0007669"/>
    <property type="project" value="UniProtKB-EC"/>
</dbReference>
<keyword evidence="9" id="KW-0012">Acyltransferase</keyword>
<keyword evidence="8" id="KW-0808">Transferase</keyword>
<feature type="domain" description="N-acetyltransferase" evidence="16">
    <location>
        <begin position="93"/>
        <end position="234"/>
    </location>
</feature>
<dbReference type="GO" id="GO:0019809">
    <property type="term" value="F:spermidine binding"/>
    <property type="evidence" value="ECO:0007669"/>
    <property type="project" value="TreeGrafter"/>
</dbReference>
<comment type="catalytic activity">
    <reaction evidence="15">
        <text>an alkane-alpha,omega-diamine + acetyl-CoA = an N-acetylalkane-alpha,omega-diamine + CoA + H(+)</text>
        <dbReference type="Rhea" id="RHEA:11116"/>
        <dbReference type="Rhea" id="RHEA-COMP:9766"/>
        <dbReference type="Rhea" id="RHEA-COMP:9767"/>
        <dbReference type="ChEBI" id="CHEBI:15378"/>
        <dbReference type="ChEBI" id="CHEBI:57287"/>
        <dbReference type="ChEBI" id="CHEBI:57288"/>
        <dbReference type="ChEBI" id="CHEBI:70977"/>
        <dbReference type="ChEBI" id="CHEBI:70988"/>
        <dbReference type="EC" id="2.3.1.57"/>
    </reaction>
    <physiologicalReaction direction="left-to-right" evidence="15">
        <dbReference type="Rhea" id="RHEA:11117"/>
    </physiologicalReaction>
</comment>
<dbReference type="GeneTree" id="ENSGT00950000183121"/>
<dbReference type="Gene3D" id="3.40.630.30">
    <property type="match status" value="1"/>
</dbReference>
<comment type="catalytic activity">
    <reaction evidence="14">
        <text>spermidine + acetyl-CoA = N(1)-acetylspermidine + CoA + H(+)</text>
        <dbReference type="Rhea" id="RHEA:28150"/>
        <dbReference type="ChEBI" id="CHEBI:15378"/>
        <dbReference type="ChEBI" id="CHEBI:57287"/>
        <dbReference type="ChEBI" id="CHEBI:57288"/>
        <dbReference type="ChEBI" id="CHEBI:57834"/>
        <dbReference type="ChEBI" id="CHEBI:58324"/>
        <dbReference type="EC" id="2.3.1.57"/>
    </reaction>
    <physiologicalReaction direction="left-to-right" evidence="14">
        <dbReference type="Rhea" id="RHEA:28151"/>
    </physiologicalReaction>
</comment>
<dbReference type="AlphaFoldDB" id="A0A8C7CKY6"/>
<evidence type="ECO:0000256" key="15">
    <source>
        <dbReference type="ARBA" id="ARBA00049562"/>
    </source>
</evidence>
<evidence type="ECO:0000256" key="13">
    <source>
        <dbReference type="ARBA" id="ARBA00048955"/>
    </source>
</evidence>
<evidence type="ECO:0000313" key="17">
    <source>
        <dbReference type="Ensembl" id="ENSOKIP00005005790.1"/>
    </source>
</evidence>
<comment type="subunit">
    <text evidence="4">Homodimer.</text>
</comment>
<evidence type="ECO:0000256" key="10">
    <source>
        <dbReference type="ARBA" id="ARBA00029790"/>
    </source>
</evidence>
<keyword evidence="18" id="KW-1185">Reference proteome</keyword>
<evidence type="ECO:0000256" key="8">
    <source>
        <dbReference type="ARBA" id="ARBA00022679"/>
    </source>
</evidence>